<dbReference type="Proteomes" id="UP001153331">
    <property type="component" value="Unassembled WGS sequence"/>
</dbReference>
<name>A0ACC2HSV3_9PLEO</name>
<accession>A0ACC2HSV3</accession>
<comment type="caution">
    <text evidence="1">The sequence shown here is derived from an EMBL/GenBank/DDBJ whole genome shotgun (WGS) entry which is preliminary data.</text>
</comment>
<reference evidence="1" key="1">
    <citation type="submission" date="2022-11" db="EMBL/GenBank/DDBJ databases">
        <title>Genome Sequence of Boeremia exigua.</title>
        <authorList>
            <person name="Buettner E."/>
        </authorList>
    </citation>
    <scope>NUCLEOTIDE SEQUENCE</scope>
    <source>
        <strain evidence="1">CU02</strain>
    </source>
</reference>
<organism evidence="1 2">
    <name type="scientific">Boeremia exigua</name>
    <dbReference type="NCBI Taxonomy" id="749465"/>
    <lineage>
        <taxon>Eukaryota</taxon>
        <taxon>Fungi</taxon>
        <taxon>Dikarya</taxon>
        <taxon>Ascomycota</taxon>
        <taxon>Pezizomycotina</taxon>
        <taxon>Dothideomycetes</taxon>
        <taxon>Pleosporomycetidae</taxon>
        <taxon>Pleosporales</taxon>
        <taxon>Pleosporineae</taxon>
        <taxon>Didymellaceae</taxon>
        <taxon>Boeremia</taxon>
    </lineage>
</organism>
<proteinExistence type="predicted"/>
<gene>
    <name evidence="1" type="ORF">OPT61_g9903</name>
</gene>
<dbReference type="EMBL" id="JAPHNI010001334">
    <property type="protein sequence ID" value="KAJ8105893.1"/>
    <property type="molecule type" value="Genomic_DNA"/>
</dbReference>
<evidence type="ECO:0000313" key="1">
    <source>
        <dbReference type="EMBL" id="KAJ8105893.1"/>
    </source>
</evidence>
<protein>
    <submittedName>
        <fullName evidence="1">Uncharacterized protein</fullName>
    </submittedName>
</protein>
<evidence type="ECO:0000313" key="2">
    <source>
        <dbReference type="Proteomes" id="UP001153331"/>
    </source>
</evidence>
<keyword evidence="2" id="KW-1185">Reference proteome</keyword>
<sequence>MHFPLSAALTALALIASSITALPTKQTQPYTPATNLDALAKLFPKSTLPAPDGLKLKYVVLGIGTQNYTCLTGDSNAAPGTTGAVGKPPPPPPR</sequence>